<dbReference type="Proteomes" id="UP001462640">
    <property type="component" value="Unassembled WGS sequence"/>
</dbReference>
<gene>
    <name evidence="2" type="ORF">ABDJ40_17505</name>
</gene>
<feature type="transmembrane region" description="Helical" evidence="1">
    <location>
        <begin position="6"/>
        <end position="27"/>
    </location>
</feature>
<protein>
    <submittedName>
        <fullName evidence="2">DUF2214 family protein</fullName>
    </submittedName>
</protein>
<dbReference type="InterPro" id="IPR018706">
    <property type="entry name" value="DUF2214_membrane"/>
</dbReference>
<sequence length="151" mass="16645">MVLETGLAIFHWLSILTLVVFISSEAALCRVEWLNAAVVKRLQRVDLIYGIAAMAVLASGLLRAFLGMKGSAWYWGQPLLHAKLTLFVVVGLMSIKPTLTFRRWGRQLAADGRLPEAAEIAATRRLVMIQAHLILVFPILGALLARGVLTR</sequence>
<feature type="transmembrane region" description="Helical" evidence="1">
    <location>
        <begin position="131"/>
        <end position="149"/>
    </location>
</feature>
<comment type="caution">
    <text evidence="2">The sequence shown here is derived from an EMBL/GenBank/DDBJ whole genome shotgun (WGS) entry which is preliminary data.</text>
</comment>
<accession>A0ABV0GHL7</accession>
<proteinExistence type="predicted"/>
<keyword evidence="1" id="KW-0472">Membrane</keyword>
<name>A0ABV0GHL7_9BURK</name>
<evidence type="ECO:0000313" key="3">
    <source>
        <dbReference type="Proteomes" id="UP001462640"/>
    </source>
</evidence>
<keyword evidence="1" id="KW-0812">Transmembrane</keyword>
<keyword evidence="1" id="KW-1133">Transmembrane helix</keyword>
<reference evidence="2 3" key="1">
    <citation type="submission" date="2024-05" db="EMBL/GenBank/DDBJ databases">
        <title>Roseateles sp. 2.12 16S ribosomal RNA gene Genome sequencing and assembly.</title>
        <authorList>
            <person name="Woo H."/>
        </authorList>
    </citation>
    <scope>NUCLEOTIDE SEQUENCE [LARGE SCALE GENOMIC DNA]</scope>
    <source>
        <strain evidence="2 3">2.12</strain>
    </source>
</reference>
<evidence type="ECO:0000256" key="1">
    <source>
        <dbReference type="SAM" id="Phobius"/>
    </source>
</evidence>
<dbReference type="Pfam" id="PF09980">
    <property type="entry name" value="DUF2214"/>
    <property type="match status" value="1"/>
</dbReference>
<feature type="transmembrane region" description="Helical" evidence="1">
    <location>
        <begin position="47"/>
        <end position="66"/>
    </location>
</feature>
<dbReference type="RefSeq" id="WP_347611656.1">
    <property type="nucleotide sequence ID" value="NZ_JBDPZC010000008.1"/>
</dbReference>
<organism evidence="2 3">
    <name type="scientific">Roseateles flavus</name>
    <dbReference type="NCBI Taxonomy" id="3149041"/>
    <lineage>
        <taxon>Bacteria</taxon>
        <taxon>Pseudomonadati</taxon>
        <taxon>Pseudomonadota</taxon>
        <taxon>Betaproteobacteria</taxon>
        <taxon>Burkholderiales</taxon>
        <taxon>Sphaerotilaceae</taxon>
        <taxon>Roseateles</taxon>
    </lineage>
</organism>
<dbReference type="EMBL" id="JBDPZC010000008">
    <property type="protein sequence ID" value="MEO3714568.1"/>
    <property type="molecule type" value="Genomic_DNA"/>
</dbReference>
<keyword evidence="3" id="KW-1185">Reference proteome</keyword>
<evidence type="ECO:0000313" key="2">
    <source>
        <dbReference type="EMBL" id="MEO3714568.1"/>
    </source>
</evidence>
<feature type="transmembrane region" description="Helical" evidence="1">
    <location>
        <begin position="72"/>
        <end position="95"/>
    </location>
</feature>